<keyword evidence="1" id="KW-0732">Signal</keyword>
<keyword evidence="3" id="KW-1185">Reference proteome</keyword>
<evidence type="ECO:0008006" key="4">
    <source>
        <dbReference type="Google" id="ProtNLM"/>
    </source>
</evidence>
<organism evidence="2 3">
    <name type="scientific">Hydrocarboniphaga daqingensis</name>
    <dbReference type="NCBI Taxonomy" id="490188"/>
    <lineage>
        <taxon>Bacteria</taxon>
        <taxon>Pseudomonadati</taxon>
        <taxon>Pseudomonadota</taxon>
        <taxon>Gammaproteobacteria</taxon>
        <taxon>Nevskiales</taxon>
        <taxon>Nevskiaceae</taxon>
        <taxon>Hydrocarboniphaga</taxon>
    </lineage>
</organism>
<protein>
    <recommendedName>
        <fullName evidence="4">Lipoprotein</fullName>
    </recommendedName>
</protein>
<accession>A0A1M5LV53</accession>
<evidence type="ECO:0000313" key="3">
    <source>
        <dbReference type="Proteomes" id="UP000199758"/>
    </source>
</evidence>
<dbReference type="RefSeq" id="WP_072895048.1">
    <property type="nucleotide sequence ID" value="NZ_FQWZ01000002.1"/>
</dbReference>
<evidence type="ECO:0000313" key="2">
    <source>
        <dbReference type="EMBL" id="SHG69012.1"/>
    </source>
</evidence>
<evidence type="ECO:0000256" key="1">
    <source>
        <dbReference type="SAM" id="SignalP"/>
    </source>
</evidence>
<dbReference type="Proteomes" id="UP000199758">
    <property type="component" value="Unassembled WGS sequence"/>
</dbReference>
<dbReference type="OrthoDB" id="9967323at2"/>
<feature type="chain" id="PRO_5013245922" description="Lipoprotein" evidence="1">
    <location>
        <begin position="22"/>
        <end position="96"/>
    </location>
</feature>
<sequence>MKMRSCLQAVLIGAAALLATACASNKAVDARSPQAVIDAVNIGDEVDINTKGGQHYRFAVTKITNKALYGDGYRVGYGEIERVGVKRKDSGSFLFD</sequence>
<feature type="signal peptide" evidence="1">
    <location>
        <begin position="1"/>
        <end position="21"/>
    </location>
</feature>
<gene>
    <name evidence="2" type="ORF">SAMN04488068_1114</name>
</gene>
<reference evidence="2 3" key="1">
    <citation type="submission" date="2016-11" db="EMBL/GenBank/DDBJ databases">
        <authorList>
            <person name="Jaros S."/>
            <person name="Januszkiewicz K."/>
            <person name="Wedrychowicz H."/>
        </authorList>
    </citation>
    <scope>NUCLEOTIDE SEQUENCE [LARGE SCALE GENOMIC DNA]</scope>
    <source>
        <strain evidence="2 3">CGMCC 1.7049</strain>
    </source>
</reference>
<dbReference type="EMBL" id="FQWZ01000002">
    <property type="protein sequence ID" value="SHG69012.1"/>
    <property type="molecule type" value="Genomic_DNA"/>
</dbReference>
<proteinExistence type="predicted"/>
<dbReference type="AlphaFoldDB" id="A0A1M5LV53"/>
<dbReference type="STRING" id="490188.SAMN04488068_1114"/>
<dbReference type="PROSITE" id="PS51257">
    <property type="entry name" value="PROKAR_LIPOPROTEIN"/>
    <property type="match status" value="1"/>
</dbReference>
<name>A0A1M5LV53_9GAMM</name>